<dbReference type="InterPro" id="IPR004342">
    <property type="entry name" value="EXS_C"/>
</dbReference>
<dbReference type="AlphaFoldDB" id="A0A642UKM5"/>
<dbReference type="VEuPathDB" id="FungiDB:DIURU_003657"/>
<accession>A0A642UKM5</accession>
<dbReference type="Pfam" id="PF03124">
    <property type="entry name" value="EXS"/>
    <property type="match status" value="1"/>
</dbReference>
<evidence type="ECO:0000256" key="4">
    <source>
        <dbReference type="ARBA" id="ARBA00023136"/>
    </source>
</evidence>
<keyword evidence="4 5" id="KW-0472">Membrane</keyword>
<dbReference type="RefSeq" id="XP_034011549.1">
    <property type="nucleotide sequence ID" value="XM_034156443.1"/>
</dbReference>
<keyword evidence="2 5" id="KW-0812">Transmembrane</keyword>
<evidence type="ECO:0000256" key="5">
    <source>
        <dbReference type="SAM" id="Phobius"/>
    </source>
</evidence>
<evidence type="ECO:0000313" key="8">
    <source>
        <dbReference type="Proteomes" id="UP000449547"/>
    </source>
</evidence>
<comment type="subcellular location">
    <subcellularLocation>
        <location evidence="1">Membrane</location>
        <topology evidence="1">Multi-pass membrane protein</topology>
    </subcellularLocation>
</comment>
<evidence type="ECO:0000256" key="3">
    <source>
        <dbReference type="ARBA" id="ARBA00022989"/>
    </source>
</evidence>
<dbReference type="PANTHER" id="PTHR10783">
    <property type="entry name" value="XENOTROPIC AND POLYTROPIC RETROVIRUS RECEPTOR 1-RELATED"/>
    <property type="match status" value="1"/>
</dbReference>
<keyword evidence="3 5" id="KW-1133">Transmembrane helix</keyword>
<proteinExistence type="predicted"/>
<evidence type="ECO:0000313" key="7">
    <source>
        <dbReference type="EMBL" id="KAA8900794.1"/>
    </source>
</evidence>
<evidence type="ECO:0000256" key="1">
    <source>
        <dbReference type="ARBA" id="ARBA00004141"/>
    </source>
</evidence>
<dbReference type="OrthoDB" id="2159384at2759"/>
<sequence length="412" mass="47165">MDEDTRQLLFDDIVPLPFRILFVVQIGVWLWYILNRAMTSSWHINVAALLNLSYTTNSYGQPDRSSSAGEFASAVIPAFNENVSLQRGIANNSVAITIFNVLAWIAFKVGEIMVPGRHLGVIPALAFAYTMYRLFFGPNPSSPAHKHHFGQARAHTTIKRVLRGGINSVTMRSNDILISDSLISYAKVLNDVGLYVWGYYIPTDTRYPAGLESAIIAYPTFIRIRQCWFEYRLTGRPSHLANLVKYASGLVPLALNYAIKTTLTTNPDNTKWAWHLTKWWYAASAINSTYSLFWDFRMDWGLDMFDRVRYGHGSWLRPTTTYPSWMYAIGCVIDTLLRFVWVLRAFAIDNAPTTLSQMSRFLFGYDAYSAGYFVIELLEIGRRWMWCFFKLENDWVKLSTEDSLEMGDIKAS</sequence>
<evidence type="ECO:0000256" key="2">
    <source>
        <dbReference type="ARBA" id="ARBA00022692"/>
    </source>
</evidence>
<dbReference type="PROSITE" id="PS51380">
    <property type="entry name" value="EXS"/>
    <property type="match status" value="1"/>
</dbReference>
<dbReference type="Proteomes" id="UP000449547">
    <property type="component" value="Unassembled WGS sequence"/>
</dbReference>
<dbReference type="GO" id="GO:0005737">
    <property type="term" value="C:cytoplasm"/>
    <property type="evidence" value="ECO:0007669"/>
    <property type="project" value="TreeGrafter"/>
</dbReference>
<dbReference type="EMBL" id="SWFT01000106">
    <property type="protein sequence ID" value="KAA8900794.1"/>
    <property type="molecule type" value="Genomic_DNA"/>
</dbReference>
<name>A0A642UKM5_DIURU</name>
<dbReference type="OMA" id="RRWLWCF"/>
<reference evidence="7 8" key="1">
    <citation type="submission" date="2019-07" db="EMBL/GenBank/DDBJ databases">
        <title>Genome assembly of two rare yeast pathogens: Diutina rugosa and Trichomonascus ciferrii.</title>
        <authorList>
            <person name="Mixao V."/>
            <person name="Saus E."/>
            <person name="Hansen A."/>
            <person name="Lass-Flor C."/>
            <person name="Gabaldon T."/>
        </authorList>
    </citation>
    <scope>NUCLEOTIDE SEQUENCE [LARGE SCALE GENOMIC DNA]</scope>
    <source>
        <strain evidence="7 8">CBS 613</strain>
    </source>
</reference>
<dbReference type="GeneID" id="54782308"/>
<evidence type="ECO:0000259" key="6">
    <source>
        <dbReference type="PROSITE" id="PS51380"/>
    </source>
</evidence>
<organism evidence="7 8">
    <name type="scientific">Diutina rugosa</name>
    <name type="common">Yeast</name>
    <name type="synonym">Candida rugosa</name>
    <dbReference type="NCBI Taxonomy" id="5481"/>
    <lineage>
        <taxon>Eukaryota</taxon>
        <taxon>Fungi</taxon>
        <taxon>Dikarya</taxon>
        <taxon>Ascomycota</taxon>
        <taxon>Saccharomycotina</taxon>
        <taxon>Pichiomycetes</taxon>
        <taxon>Debaryomycetaceae</taxon>
        <taxon>Diutina</taxon>
    </lineage>
</organism>
<comment type="caution">
    <text evidence="7">The sequence shown here is derived from an EMBL/GenBank/DDBJ whole genome shotgun (WGS) entry which is preliminary data.</text>
</comment>
<feature type="domain" description="EXS" evidence="6">
    <location>
        <begin position="203"/>
        <end position="412"/>
    </location>
</feature>
<protein>
    <recommendedName>
        <fullName evidence="6">EXS domain-containing protein</fullName>
    </recommendedName>
</protein>
<feature type="transmembrane region" description="Helical" evidence="5">
    <location>
        <begin position="16"/>
        <end position="34"/>
    </location>
</feature>
<feature type="transmembrane region" description="Helical" evidence="5">
    <location>
        <begin position="89"/>
        <end position="107"/>
    </location>
</feature>
<keyword evidence="8" id="KW-1185">Reference proteome</keyword>
<dbReference type="GO" id="GO:0016020">
    <property type="term" value="C:membrane"/>
    <property type="evidence" value="ECO:0007669"/>
    <property type="project" value="UniProtKB-SubCell"/>
</dbReference>
<dbReference type="PANTHER" id="PTHR10783:SF46">
    <property type="entry name" value="PROTEIN ERD1 HOMOLOG 2"/>
    <property type="match status" value="1"/>
</dbReference>
<gene>
    <name evidence="7" type="ORF">DIURU_003657</name>
</gene>